<gene>
    <name evidence="1" type="ORF">ET33_36610</name>
</gene>
<accession>A0A081P5Y2</accession>
<reference evidence="1 2" key="1">
    <citation type="submission" date="2014-06" db="EMBL/GenBank/DDBJ databases">
        <title>Draft genome sequence of Paenibacillus sp. MSt1.</title>
        <authorList>
            <person name="Aw Y.K."/>
            <person name="Ong K.S."/>
            <person name="Gan H.M."/>
            <person name="Lee S.M."/>
        </authorList>
    </citation>
    <scope>NUCLEOTIDE SEQUENCE [LARGE SCALE GENOMIC DNA]</scope>
    <source>
        <strain evidence="1 2">MSt1</strain>
    </source>
</reference>
<dbReference type="AlphaFoldDB" id="A0A081P5Y2"/>
<dbReference type="Gene3D" id="3.30.460.40">
    <property type="match status" value="1"/>
</dbReference>
<evidence type="ECO:0000313" key="2">
    <source>
        <dbReference type="Proteomes" id="UP000028123"/>
    </source>
</evidence>
<dbReference type="OrthoDB" id="2678373at2"/>
<protein>
    <recommendedName>
        <fullName evidence="3">Nucleotidyl transferase AbiEii/AbiGii toxin family protein</fullName>
    </recommendedName>
</protein>
<dbReference type="Proteomes" id="UP000028123">
    <property type="component" value="Unassembled WGS sequence"/>
</dbReference>
<dbReference type="SUPFAM" id="SSF81301">
    <property type="entry name" value="Nucleotidyltransferase"/>
    <property type="match status" value="1"/>
</dbReference>
<evidence type="ECO:0008006" key="3">
    <source>
        <dbReference type="Google" id="ProtNLM"/>
    </source>
</evidence>
<keyword evidence="2" id="KW-1185">Reference proteome</keyword>
<dbReference type="EMBL" id="JNVM01000008">
    <property type="protein sequence ID" value="KEQ26105.1"/>
    <property type="molecule type" value="Genomic_DNA"/>
</dbReference>
<proteinExistence type="predicted"/>
<dbReference type="RefSeq" id="WP_036680698.1">
    <property type="nucleotide sequence ID" value="NZ_JNVM01000008.1"/>
</dbReference>
<dbReference type="InterPro" id="IPR043519">
    <property type="entry name" value="NT_sf"/>
</dbReference>
<organism evidence="1 2">
    <name type="scientific">Paenibacillus tyrfis</name>
    <dbReference type="NCBI Taxonomy" id="1501230"/>
    <lineage>
        <taxon>Bacteria</taxon>
        <taxon>Bacillati</taxon>
        <taxon>Bacillota</taxon>
        <taxon>Bacilli</taxon>
        <taxon>Bacillales</taxon>
        <taxon>Paenibacillaceae</taxon>
        <taxon>Paenibacillus</taxon>
    </lineage>
</organism>
<sequence length="204" mass="23168">MNTQQLGTVPDPLKEIFSELAVHTRGSDSIWLVGGSTGLLLQGVQLDALPRDLDLYADRSNAEDLHLALRRYATDDQTESETPIYRSILSHYEMNGVKVELVGAFEVRAMESKYRVEAEYLAQTHAPAVPYSEGEIVRLMPLVHELVFNVLRDRPDRYEAIARVCRVQEPERHRLALDDLIARNRFSGELVDRLRTLLDPKANS</sequence>
<comment type="caution">
    <text evidence="1">The sequence shown here is derived from an EMBL/GenBank/DDBJ whole genome shotgun (WGS) entry which is preliminary data.</text>
</comment>
<name>A0A081P5Y2_9BACL</name>
<dbReference type="eggNOG" id="ENOG503413D">
    <property type="taxonomic scope" value="Bacteria"/>
</dbReference>
<evidence type="ECO:0000313" key="1">
    <source>
        <dbReference type="EMBL" id="KEQ26105.1"/>
    </source>
</evidence>